<name>A0AAU8DU28_9ACTN</name>
<dbReference type="InterPro" id="IPR051790">
    <property type="entry name" value="Cytochrome_c-biogenesis_DsbD"/>
</dbReference>
<dbReference type="AlphaFoldDB" id="A0AAU8DU28"/>
<keyword evidence="1" id="KW-0472">Membrane</keyword>
<evidence type="ECO:0000256" key="1">
    <source>
        <dbReference type="SAM" id="Phobius"/>
    </source>
</evidence>
<accession>A0AAU8DU28</accession>
<keyword evidence="1" id="KW-1133">Transmembrane helix</keyword>
<feature type="transmembrane region" description="Helical" evidence="1">
    <location>
        <begin position="148"/>
        <end position="174"/>
    </location>
</feature>
<dbReference type="PANTHER" id="PTHR31272:SF4">
    <property type="entry name" value="CYTOCHROME C-TYPE BIOGENESIS PROTEIN HI_1454-RELATED"/>
    <property type="match status" value="1"/>
</dbReference>
<reference evidence="2" key="1">
    <citation type="submission" date="2024-05" db="EMBL/GenBank/DDBJ databases">
        <authorList>
            <person name="Cai S.Y."/>
            <person name="Jin L.M."/>
            <person name="Li H.R."/>
        </authorList>
    </citation>
    <scope>NUCLEOTIDE SEQUENCE</scope>
    <source>
        <strain evidence="2">A5-74</strain>
    </source>
</reference>
<organism evidence="2">
    <name type="scientific">Nakamurella sp. A5-74</name>
    <dbReference type="NCBI Taxonomy" id="3158264"/>
    <lineage>
        <taxon>Bacteria</taxon>
        <taxon>Bacillati</taxon>
        <taxon>Actinomycetota</taxon>
        <taxon>Actinomycetes</taxon>
        <taxon>Nakamurellales</taxon>
        <taxon>Nakamurellaceae</taxon>
        <taxon>Nakamurella</taxon>
    </lineage>
</organism>
<feature type="transmembrane region" description="Helical" evidence="1">
    <location>
        <begin position="186"/>
        <end position="211"/>
    </location>
</feature>
<protein>
    <submittedName>
        <fullName evidence="2">Cytochrome c biogenesis CcdA family protein</fullName>
    </submittedName>
</protein>
<keyword evidence="1" id="KW-0812">Transmembrane</keyword>
<feature type="transmembrane region" description="Helical" evidence="1">
    <location>
        <begin position="77"/>
        <end position="101"/>
    </location>
</feature>
<evidence type="ECO:0000313" key="2">
    <source>
        <dbReference type="EMBL" id="XCG64791.1"/>
    </source>
</evidence>
<dbReference type="EMBL" id="CP159218">
    <property type="protein sequence ID" value="XCG64791.1"/>
    <property type="molecule type" value="Genomic_DNA"/>
</dbReference>
<proteinExistence type="predicted"/>
<dbReference type="PANTHER" id="PTHR31272">
    <property type="entry name" value="CYTOCHROME C-TYPE BIOGENESIS PROTEIN HI_1454-RELATED"/>
    <property type="match status" value="1"/>
</dbReference>
<feature type="transmembrane region" description="Helical" evidence="1">
    <location>
        <begin position="12"/>
        <end position="37"/>
    </location>
</feature>
<gene>
    <name evidence="2" type="ORF">ABLG96_05605</name>
</gene>
<feature type="transmembrane region" description="Helical" evidence="1">
    <location>
        <begin position="223"/>
        <end position="245"/>
    </location>
</feature>
<sequence length="263" mass="27747">MSGLTDTVASGPFLVAGGLAVAAGFVSFASPCVLPLVPGYLSYLTGLVGAENSEQSRGGRATATATAVRSRVVQATLLFIAGFTVVFVLQSMIVIGFSRLLSDNQDWLTRIGGVVMVVMGLALMGWVRPLQREARIHAKPRGRIFGALALGAIFSLGWTACLGPVLAGVTSLAISSDWNGNAWRGLYLVVLYCAGLGIPFLLLAFGFGWASGAVGFLRRHARVIQVVGATAMIVLGLLMVVGLWGDFIGWLQQRYVNDSRSVL</sequence>
<dbReference type="RefSeq" id="WP_353650403.1">
    <property type="nucleotide sequence ID" value="NZ_CP159218.1"/>
</dbReference>
<feature type="transmembrane region" description="Helical" evidence="1">
    <location>
        <begin position="107"/>
        <end position="127"/>
    </location>
</feature>